<keyword evidence="3 7" id="KW-0808">Transferase</keyword>
<dbReference type="Proteomes" id="UP001178281">
    <property type="component" value="Unassembled WGS sequence"/>
</dbReference>
<dbReference type="InterPro" id="IPR016181">
    <property type="entry name" value="Acyl_CoA_acyltransferase"/>
</dbReference>
<dbReference type="Pfam" id="PF00583">
    <property type="entry name" value="Acetyltransf_1"/>
    <property type="match status" value="1"/>
</dbReference>
<dbReference type="EMBL" id="JAUTIX010000001">
    <property type="protein sequence ID" value="MDP0396551.1"/>
    <property type="molecule type" value="Genomic_DNA"/>
</dbReference>
<dbReference type="EC" id="2.3.1.266" evidence="5"/>
<dbReference type="GO" id="GO:0005737">
    <property type="term" value="C:cytoplasm"/>
    <property type="evidence" value="ECO:0007669"/>
    <property type="project" value="UniProtKB-SubCell"/>
</dbReference>
<reference evidence="7" key="1">
    <citation type="submission" date="2023-08" db="EMBL/GenBank/DDBJ databases">
        <title>The draft genome of Tsukamurella strandjordii strain 050030.</title>
        <authorList>
            <person name="Zhao F."/>
            <person name="Feng Y."/>
            <person name="Zong Z."/>
        </authorList>
    </citation>
    <scope>NUCLEOTIDE SEQUENCE</scope>
    <source>
        <strain evidence="7">050030</strain>
    </source>
</reference>
<dbReference type="SUPFAM" id="SSF55729">
    <property type="entry name" value="Acyl-CoA N-acyltransferases (Nat)"/>
    <property type="match status" value="1"/>
</dbReference>
<comment type="similarity">
    <text evidence="1 5">Belongs to the acetyltransferase family. RimI subfamily.</text>
</comment>
<comment type="catalytic activity">
    <reaction evidence="5">
        <text>N-terminal L-alanyl-[ribosomal protein bS18] + acetyl-CoA = N-terminal N(alpha)-acetyl-L-alanyl-[ribosomal protein bS18] + CoA + H(+)</text>
        <dbReference type="Rhea" id="RHEA:43756"/>
        <dbReference type="Rhea" id="RHEA-COMP:10676"/>
        <dbReference type="Rhea" id="RHEA-COMP:10677"/>
        <dbReference type="ChEBI" id="CHEBI:15378"/>
        <dbReference type="ChEBI" id="CHEBI:57287"/>
        <dbReference type="ChEBI" id="CHEBI:57288"/>
        <dbReference type="ChEBI" id="CHEBI:64718"/>
        <dbReference type="ChEBI" id="CHEBI:83683"/>
        <dbReference type="EC" id="2.3.1.266"/>
    </reaction>
</comment>
<name>A0AA90NDP3_9ACTN</name>
<keyword evidence="7" id="KW-0689">Ribosomal protein</keyword>
<comment type="function">
    <text evidence="5">Acetylates the N-terminal alanine of ribosomal protein bS18.</text>
</comment>
<evidence type="ECO:0000313" key="8">
    <source>
        <dbReference type="Proteomes" id="UP001178281"/>
    </source>
</evidence>
<dbReference type="CDD" id="cd04301">
    <property type="entry name" value="NAT_SF"/>
    <property type="match status" value="1"/>
</dbReference>
<sequence length="154" mass="17173">MADIVIDALRADDAERCADLEKILFPGDNPWPASAFRSEADHKDVRFYAARDGGELIGYAGLGLLGNTFFPESEVHTIGVDPRYQGRGIGYALLRRLLDDADKHGGAVFLEVRTDNDTARTLYERNGFVTVGTRKNYYRPSGADAYTMKREPIR</sequence>
<dbReference type="InterPro" id="IPR050680">
    <property type="entry name" value="YpeA/RimI_acetyltransf"/>
</dbReference>
<dbReference type="GO" id="GO:0008999">
    <property type="term" value="F:protein-N-terminal-alanine acetyltransferase activity"/>
    <property type="evidence" value="ECO:0007669"/>
    <property type="project" value="UniProtKB-EC"/>
</dbReference>
<evidence type="ECO:0000256" key="2">
    <source>
        <dbReference type="ARBA" id="ARBA00022490"/>
    </source>
</evidence>
<dbReference type="RefSeq" id="WP_305110045.1">
    <property type="nucleotide sequence ID" value="NZ_BAAAII010000002.1"/>
</dbReference>
<comment type="subcellular location">
    <subcellularLocation>
        <location evidence="5">Cytoplasm</location>
    </subcellularLocation>
</comment>
<evidence type="ECO:0000313" key="7">
    <source>
        <dbReference type="EMBL" id="MDP0396551.1"/>
    </source>
</evidence>
<keyword evidence="2 5" id="KW-0963">Cytoplasm</keyword>
<evidence type="ECO:0000259" key="6">
    <source>
        <dbReference type="PROSITE" id="PS51186"/>
    </source>
</evidence>
<dbReference type="InterPro" id="IPR000182">
    <property type="entry name" value="GNAT_dom"/>
</dbReference>
<dbReference type="AlphaFoldDB" id="A0AA90NDP3"/>
<keyword evidence="8" id="KW-1185">Reference proteome</keyword>
<proteinExistence type="inferred from homology"/>
<keyword evidence="7" id="KW-0687">Ribonucleoprotein</keyword>
<dbReference type="PANTHER" id="PTHR43420">
    <property type="entry name" value="ACETYLTRANSFERASE"/>
    <property type="match status" value="1"/>
</dbReference>
<evidence type="ECO:0000256" key="1">
    <source>
        <dbReference type="ARBA" id="ARBA00005395"/>
    </source>
</evidence>
<evidence type="ECO:0000256" key="5">
    <source>
        <dbReference type="RuleBase" id="RU363094"/>
    </source>
</evidence>
<dbReference type="NCBIfam" id="TIGR01575">
    <property type="entry name" value="rimI"/>
    <property type="match status" value="1"/>
</dbReference>
<evidence type="ECO:0000256" key="4">
    <source>
        <dbReference type="ARBA" id="ARBA00023315"/>
    </source>
</evidence>
<dbReference type="PROSITE" id="PS51186">
    <property type="entry name" value="GNAT"/>
    <property type="match status" value="1"/>
</dbReference>
<gene>
    <name evidence="7" type="primary">rimI</name>
    <name evidence="7" type="ORF">Q7X28_01295</name>
</gene>
<protein>
    <recommendedName>
        <fullName evidence="5">[Ribosomal protein bS18]-alanine N-acetyltransferase</fullName>
        <ecNumber evidence="5">2.3.1.266</ecNumber>
    </recommendedName>
</protein>
<feature type="domain" description="N-acetyltransferase" evidence="6">
    <location>
        <begin position="4"/>
        <end position="153"/>
    </location>
</feature>
<dbReference type="PANTHER" id="PTHR43420:SF44">
    <property type="entry name" value="ACETYLTRANSFERASE YPEA"/>
    <property type="match status" value="1"/>
</dbReference>
<dbReference type="GO" id="GO:0005840">
    <property type="term" value="C:ribosome"/>
    <property type="evidence" value="ECO:0007669"/>
    <property type="project" value="UniProtKB-KW"/>
</dbReference>
<comment type="caution">
    <text evidence="7">The sequence shown here is derived from an EMBL/GenBank/DDBJ whole genome shotgun (WGS) entry which is preliminary data.</text>
</comment>
<organism evidence="7 8">
    <name type="scientific">Tsukamurella strandjordii</name>
    <dbReference type="NCBI Taxonomy" id="147577"/>
    <lineage>
        <taxon>Bacteria</taxon>
        <taxon>Bacillati</taxon>
        <taxon>Actinomycetota</taxon>
        <taxon>Actinomycetes</taxon>
        <taxon>Mycobacteriales</taxon>
        <taxon>Tsukamurellaceae</taxon>
        <taxon>Tsukamurella</taxon>
    </lineage>
</organism>
<dbReference type="Gene3D" id="3.40.630.30">
    <property type="match status" value="1"/>
</dbReference>
<dbReference type="InterPro" id="IPR006464">
    <property type="entry name" value="AcTrfase_RimI/Ard1"/>
</dbReference>
<accession>A0AA90NDP3</accession>
<evidence type="ECO:0000256" key="3">
    <source>
        <dbReference type="ARBA" id="ARBA00022679"/>
    </source>
</evidence>
<keyword evidence="4 7" id="KW-0012">Acyltransferase</keyword>